<dbReference type="STRING" id="655863.F0XSD7"/>
<dbReference type="EMBL" id="GL629990">
    <property type="protein sequence ID" value="EFW99582.1"/>
    <property type="molecule type" value="Genomic_DNA"/>
</dbReference>
<proteinExistence type="predicted"/>
<dbReference type="GeneID" id="25981551"/>
<dbReference type="Proteomes" id="UP000007796">
    <property type="component" value="Unassembled WGS sequence"/>
</dbReference>
<dbReference type="OrthoDB" id="439808at2759"/>
<dbReference type="InterPro" id="IPR000504">
    <property type="entry name" value="RRM_dom"/>
</dbReference>
<dbReference type="RefSeq" id="XP_014169065.1">
    <property type="nucleotide sequence ID" value="XM_014313590.1"/>
</dbReference>
<dbReference type="SMART" id="SM00360">
    <property type="entry name" value="RRM"/>
    <property type="match status" value="1"/>
</dbReference>
<evidence type="ECO:0000313" key="6">
    <source>
        <dbReference type="Proteomes" id="UP000007796"/>
    </source>
</evidence>
<protein>
    <submittedName>
        <fullName evidence="5">Glycine-rich RNA-binding protein</fullName>
    </submittedName>
</protein>
<name>F0XSD7_GROCL</name>
<dbReference type="InterPro" id="IPR052462">
    <property type="entry name" value="SLIRP/GR-RBP-like"/>
</dbReference>
<feature type="compositionally biased region" description="Low complexity" evidence="3">
    <location>
        <begin position="442"/>
        <end position="462"/>
    </location>
</feature>
<dbReference type="Pfam" id="PF00076">
    <property type="entry name" value="RRM_1"/>
    <property type="match status" value="1"/>
</dbReference>
<dbReference type="InterPro" id="IPR012677">
    <property type="entry name" value="Nucleotide-bd_a/b_plait_sf"/>
</dbReference>
<dbReference type="PROSITE" id="PS50102">
    <property type="entry name" value="RRM"/>
    <property type="match status" value="1"/>
</dbReference>
<evidence type="ECO:0000256" key="2">
    <source>
        <dbReference type="PROSITE-ProRule" id="PRU00176"/>
    </source>
</evidence>
<feature type="compositionally biased region" description="Low complexity" evidence="3">
    <location>
        <begin position="422"/>
        <end position="431"/>
    </location>
</feature>
<keyword evidence="6" id="KW-1185">Reference proteome</keyword>
<evidence type="ECO:0000313" key="5">
    <source>
        <dbReference type="EMBL" id="EFW99582.1"/>
    </source>
</evidence>
<evidence type="ECO:0000256" key="1">
    <source>
        <dbReference type="ARBA" id="ARBA00022884"/>
    </source>
</evidence>
<feature type="region of interest" description="Disordered" evidence="3">
    <location>
        <begin position="135"/>
        <end position="156"/>
    </location>
</feature>
<dbReference type="InterPro" id="IPR048289">
    <property type="entry name" value="RRM2_NsCP33-like"/>
</dbReference>
<dbReference type="PANTHER" id="PTHR48027">
    <property type="entry name" value="HETEROGENEOUS NUCLEAR RIBONUCLEOPROTEIN 87F-RELATED"/>
    <property type="match status" value="1"/>
</dbReference>
<dbReference type="HOGENOM" id="CLU_591903_0_0_1"/>
<dbReference type="Gene3D" id="3.30.70.330">
    <property type="match status" value="1"/>
</dbReference>
<dbReference type="InParanoid" id="F0XSD7"/>
<accession>F0XSD7</accession>
<gene>
    <name evidence="5" type="ORF">CMQ_7950</name>
</gene>
<evidence type="ECO:0000256" key="3">
    <source>
        <dbReference type="SAM" id="MobiDB-lite"/>
    </source>
</evidence>
<dbReference type="InterPro" id="IPR035979">
    <property type="entry name" value="RBD_domain_sf"/>
</dbReference>
<dbReference type="CDD" id="cd21608">
    <property type="entry name" value="RRM2_NsCP33_like"/>
    <property type="match status" value="1"/>
</dbReference>
<dbReference type="GO" id="GO:0003723">
    <property type="term" value="F:RNA binding"/>
    <property type="evidence" value="ECO:0007669"/>
    <property type="project" value="UniProtKB-UniRule"/>
</dbReference>
<organism evidence="6">
    <name type="scientific">Grosmannia clavigera (strain kw1407 / UAMH 11150)</name>
    <name type="common">Blue stain fungus</name>
    <name type="synonym">Graphiocladiella clavigera</name>
    <dbReference type="NCBI Taxonomy" id="655863"/>
    <lineage>
        <taxon>Eukaryota</taxon>
        <taxon>Fungi</taxon>
        <taxon>Dikarya</taxon>
        <taxon>Ascomycota</taxon>
        <taxon>Pezizomycotina</taxon>
        <taxon>Sordariomycetes</taxon>
        <taxon>Sordariomycetidae</taxon>
        <taxon>Ophiostomatales</taxon>
        <taxon>Ophiostomataceae</taxon>
        <taxon>Leptographium</taxon>
    </lineage>
</organism>
<feature type="region of interest" description="Disordered" evidence="3">
    <location>
        <begin position="76"/>
        <end position="96"/>
    </location>
</feature>
<dbReference type="eggNOG" id="KOG0118">
    <property type="taxonomic scope" value="Eukaryota"/>
</dbReference>
<reference evidence="5 6" key="1">
    <citation type="journal article" date="2011" name="Proc. Natl. Acad. Sci. U.S.A.">
        <title>Genome and transcriptome analyses of the mountain pine beetle-fungal symbiont Grosmannia clavigera, a lodgepole pine pathogen.</title>
        <authorList>
            <person name="DiGuistini S."/>
            <person name="Wang Y."/>
            <person name="Liao N.Y."/>
            <person name="Taylor G."/>
            <person name="Tanguay P."/>
            <person name="Feau N."/>
            <person name="Henrissat B."/>
            <person name="Chan S.K."/>
            <person name="Hesse-Orce U."/>
            <person name="Alamouti S.M."/>
            <person name="Tsui C.K.M."/>
            <person name="Docking R.T."/>
            <person name="Levasseur A."/>
            <person name="Haridas S."/>
            <person name="Robertson G."/>
            <person name="Birol I."/>
            <person name="Holt R.A."/>
            <person name="Marra M.A."/>
            <person name="Hamelin R.C."/>
            <person name="Hirst M."/>
            <person name="Jones S.J.M."/>
            <person name="Bohlmann J."/>
            <person name="Breuil C."/>
        </authorList>
    </citation>
    <scope>NUCLEOTIDE SEQUENCE [LARGE SCALE GENOMIC DNA]</scope>
    <source>
        <strain evidence="6">kw1407 / UAMH 11150</strain>
    </source>
</reference>
<keyword evidence="1 2" id="KW-0694">RNA-binding</keyword>
<sequence>MELGAATQLFAAPDGRSTSGKQTGCNRVSTDRQPCYYVLCRIVTVCNPDRWKVAAPARSDMHIIPIMPAKRPAAQTVQEGNPDPWSKTKHGPASPYIVSQDTPLSVVVATQRRKAGTQAGKGRICQRFVQAAARSSAAFPPTNRPGQERAEARRRGPAGLAGRNVLWLASLSSVSSRRGLGQEDSGNRDLLLVAPSRYRDQPVFFLLDLLDGPSVMEARLHHTYAPLVGSAKLGNRVAVGRPNQAEPLHCISPLLQTDRPTRPPTFATFTTTVVLDIPFSNMAKLFIGGLAWHTEEGTLRQKFEEFGPVEEAVVVKDRDTGRSRGFGFVRYANEADAETAIASMNNIEFDGRTIRVDRASDSGSRGGFSGRGGGGGYAPRGGYGGGQQMHQAPYGAAPQGYQMGGPPVYQQYGRGGYPPQVPQYGGQPNQGWGQPVYGYPDQQQSPPQQQGQQQPPQGGQGY</sequence>
<feature type="region of interest" description="Disordered" evidence="3">
    <location>
        <begin position="357"/>
        <end position="462"/>
    </location>
</feature>
<feature type="domain" description="RRM" evidence="4">
    <location>
        <begin position="283"/>
        <end position="361"/>
    </location>
</feature>
<dbReference type="AlphaFoldDB" id="F0XSD7"/>
<dbReference type="SUPFAM" id="SSF54928">
    <property type="entry name" value="RNA-binding domain, RBD"/>
    <property type="match status" value="1"/>
</dbReference>
<feature type="compositionally biased region" description="Gly residues" evidence="3">
    <location>
        <begin position="364"/>
        <end position="387"/>
    </location>
</feature>
<evidence type="ECO:0000259" key="4">
    <source>
        <dbReference type="PROSITE" id="PS50102"/>
    </source>
</evidence>